<feature type="domain" description="Acyclic terpene utilisation N-terminal" evidence="1">
    <location>
        <begin position="12"/>
        <end position="456"/>
    </location>
</feature>
<dbReference type="Proteomes" id="UP000318405">
    <property type="component" value="Unassembled WGS sequence"/>
</dbReference>
<dbReference type="InterPro" id="IPR010839">
    <property type="entry name" value="AtuA_N"/>
</dbReference>
<evidence type="ECO:0000259" key="2">
    <source>
        <dbReference type="Pfam" id="PF23544"/>
    </source>
</evidence>
<dbReference type="PANTHER" id="PTHR47708">
    <property type="match status" value="1"/>
</dbReference>
<dbReference type="AlphaFoldDB" id="A0A556B0Z8"/>
<accession>A0A556B0Z8</accession>
<proteinExistence type="predicted"/>
<dbReference type="Pfam" id="PF23544">
    <property type="entry name" value="AtuA_ferredoxin"/>
    <property type="match status" value="1"/>
</dbReference>
<sequence>MQQQEEAGERIVRIGGGSGFWGDTPEGARQLIEAGGIDYLVMDYLAEVTMSILARARARDPEAGYATDFVTQVVRPYARQLAAGRIRVVVNAGGVHPRACAAAVRAELAAQGVDLKVAAVLGDDLMHLLPEWRGLDVREMFTGAPLPAALTSANAYLGGFPIAQALALGADIVVTGRCVDSALALGPLIHEFGWAPDQWDLLAAGSLAGHVIECGPQCTGGFATDWRETCERWADIGFPIAECRADGSFVVTKPAGTGGQVSVAAVAEQVTYETGDPASYVLPDVTCDWRHVRLEAVGADRVRVTGARGRPAGPAYKVSATHADGYRCMATLLVRGRSAADKASAVAQAILARTRAVCAREGRADFAEVSVERIGAEDAYGPHARTPAPREVLLKIDVRHDDARALDVFSREIFPTSTSTVQGVAGVFGGRPKVQPVVRLFSLLQPKAGVPVEVEMDGRLHPVPACVPDESAGEPAPWAAPDAASLDIPPPGGTVSVPLDTIAHGRSGDKGNDSNIAILARRPEFVPLLRSQLTAEAVGDYLRHLADGPVERFEWPGLDGFNFVVRNALGGGGVASLRYDPQGKAHAEILMDFPVQVPAQWAAGAAGEVR</sequence>
<dbReference type="Pfam" id="PF07287">
    <property type="entry name" value="AtuA"/>
    <property type="match status" value="1"/>
</dbReference>
<reference evidence="3 4" key="1">
    <citation type="submission" date="2019-07" db="EMBL/GenBank/DDBJ databases">
        <title>Qingshengfaniella alkalisoli gen. nov., sp. nov., isolated from saline soil.</title>
        <authorList>
            <person name="Xu L."/>
            <person name="Huang X.-X."/>
            <person name="Sun J.-Q."/>
        </authorList>
    </citation>
    <scope>NUCLEOTIDE SEQUENCE [LARGE SCALE GENOMIC DNA]</scope>
    <source>
        <strain evidence="3 4">DSM 27279</strain>
    </source>
</reference>
<organism evidence="3 4">
    <name type="scientific">Verticiella sediminum</name>
    <dbReference type="NCBI Taxonomy" id="1247510"/>
    <lineage>
        <taxon>Bacteria</taxon>
        <taxon>Pseudomonadati</taxon>
        <taxon>Pseudomonadota</taxon>
        <taxon>Betaproteobacteria</taxon>
        <taxon>Burkholderiales</taxon>
        <taxon>Alcaligenaceae</taxon>
        <taxon>Verticiella</taxon>
    </lineage>
</organism>
<protein>
    <submittedName>
        <fullName evidence="3">DUF1446 domain-containing protein</fullName>
    </submittedName>
</protein>
<evidence type="ECO:0000313" key="4">
    <source>
        <dbReference type="Proteomes" id="UP000318405"/>
    </source>
</evidence>
<keyword evidence="4" id="KW-1185">Reference proteome</keyword>
<gene>
    <name evidence="3" type="ORF">FOZ76_01480</name>
</gene>
<dbReference type="InterPro" id="IPR056362">
    <property type="entry name" value="AtuA-like_ferredoxin_dom"/>
</dbReference>
<dbReference type="PANTHER" id="PTHR47708:SF2">
    <property type="entry name" value="SI:CH73-132F6.5"/>
    <property type="match status" value="1"/>
</dbReference>
<evidence type="ECO:0000313" key="3">
    <source>
        <dbReference type="EMBL" id="TSH98814.1"/>
    </source>
</evidence>
<evidence type="ECO:0000259" key="1">
    <source>
        <dbReference type="Pfam" id="PF07287"/>
    </source>
</evidence>
<comment type="caution">
    <text evidence="3">The sequence shown here is derived from an EMBL/GenBank/DDBJ whole genome shotgun (WGS) entry which is preliminary data.</text>
</comment>
<name>A0A556B0Z8_9BURK</name>
<feature type="domain" description="AtuA-like ferredoxin-fold" evidence="2">
    <location>
        <begin position="497"/>
        <end position="595"/>
    </location>
</feature>
<dbReference type="OrthoDB" id="9763456at2"/>
<dbReference type="RefSeq" id="WP_143946352.1">
    <property type="nucleotide sequence ID" value="NZ_BAABMB010000001.1"/>
</dbReference>
<dbReference type="EMBL" id="VLTJ01000003">
    <property type="protein sequence ID" value="TSH98814.1"/>
    <property type="molecule type" value="Genomic_DNA"/>
</dbReference>